<name>A0A1M5BPN1_9FLAO</name>
<gene>
    <name evidence="1" type="ORF">SAMN05444408_12124</name>
</gene>
<dbReference type="STRING" id="1302685.SAMN05444408_12124"/>
<sequence length="70" mass="8100">MENNIKARLGDIYSISTKKGFGFLQFVKSPANDKSDVELVKVSYDLHTKIPDDIERFFLNDFFMCSFLSK</sequence>
<dbReference type="AlphaFoldDB" id="A0A1M5BPN1"/>
<evidence type="ECO:0000313" key="1">
    <source>
        <dbReference type="EMBL" id="SHF44365.1"/>
    </source>
</evidence>
<protein>
    <submittedName>
        <fullName evidence="1">Uncharacterized protein</fullName>
    </submittedName>
</protein>
<organism evidence="1 2">
    <name type="scientific">Chryseobacterium takakiae</name>
    <dbReference type="NCBI Taxonomy" id="1302685"/>
    <lineage>
        <taxon>Bacteria</taxon>
        <taxon>Pseudomonadati</taxon>
        <taxon>Bacteroidota</taxon>
        <taxon>Flavobacteriia</taxon>
        <taxon>Flavobacteriales</taxon>
        <taxon>Weeksellaceae</taxon>
        <taxon>Chryseobacterium group</taxon>
        <taxon>Chryseobacterium</taxon>
    </lineage>
</organism>
<evidence type="ECO:0000313" key="2">
    <source>
        <dbReference type="Proteomes" id="UP000184236"/>
    </source>
</evidence>
<reference evidence="2" key="1">
    <citation type="submission" date="2016-11" db="EMBL/GenBank/DDBJ databases">
        <authorList>
            <person name="Varghese N."/>
            <person name="Submissions S."/>
        </authorList>
    </citation>
    <scope>NUCLEOTIDE SEQUENCE [LARGE SCALE GENOMIC DNA]</scope>
    <source>
        <strain evidence="2">DSM 26898</strain>
    </source>
</reference>
<dbReference type="EMBL" id="FQVO01000021">
    <property type="protein sequence ID" value="SHF44365.1"/>
    <property type="molecule type" value="Genomic_DNA"/>
</dbReference>
<dbReference type="Proteomes" id="UP000184236">
    <property type="component" value="Unassembled WGS sequence"/>
</dbReference>
<accession>A0A1M5BPN1</accession>
<proteinExistence type="predicted"/>
<keyword evidence="2" id="KW-1185">Reference proteome</keyword>